<dbReference type="PANTHER" id="PTHR42928:SF5">
    <property type="entry name" value="BLR1237 PROTEIN"/>
    <property type="match status" value="1"/>
</dbReference>
<evidence type="ECO:0000313" key="2">
    <source>
        <dbReference type="EMBL" id="MCR0983761.1"/>
    </source>
</evidence>
<dbReference type="PANTHER" id="PTHR42928">
    <property type="entry name" value="TRICARBOXYLATE-BINDING PROTEIN"/>
    <property type="match status" value="1"/>
</dbReference>
<evidence type="ECO:0000313" key="3">
    <source>
        <dbReference type="Proteomes" id="UP001524642"/>
    </source>
</evidence>
<dbReference type="InterPro" id="IPR006311">
    <property type="entry name" value="TAT_signal"/>
</dbReference>
<gene>
    <name evidence="2" type="ORF">NRP21_17030</name>
</gene>
<sequence>MPVIRRRGLLAWPAAVLLSPALLPLTRPLRAAEAYPARPIRMVVAFAAGGSIDVVARIMAGEMARSLGQPVVVENRPGASGNVGADFVAKAPPDGYTLLMGSASSLAANAALFRNLPYDPTRDFAPVRLVGLQPNVVVVHPSVPARTIAELIALAKARPGQLNYGTAGPGSSQHIAAEMFRRMAGVEIVHVPYRGGAPALNDLIAGQVQLMFETIPTAMEPIAAGQLRALAVTMPARVTRLPELPTVAESGLPGYVSRGWIGLVGPAGMESAVVDTLARHAGAAIALPQIRERLLGLGLEVASNTPGEFAAFIRAEVAGYQDIVRTMGIRMD</sequence>
<reference evidence="2 3" key="1">
    <citation type="submission" date="2022-06" db="EMBL/GenBank/DDBJ databases">
        <title>Roseomonas CN29.</title>
        <authorList>
            <person name="Cheng Y."/>
            <person name="He X."/>
        </authorList>
    </citation>
    <scope>NUCLEOTIDE SEQUENCE [LARGE SCALE GENOMIC DNA]</scope>
    <source>
        <strain evidence="2 3">CN29</strain>
    </source>
</reference>
<dbReference type="PIRSF" id="PIRSF017082">
    <property type="entry name" value="YflP"/>
    <property type="match status" value="1"/>
</dbReference>
<dbReference type="Pfam" id="PF03401">
    <property type="entry name" value="TctC"/>
    <property type="match status" value="1"/>
</dbReference>
<dbReference type="RefSeq" id="WP_257717427.1">
    <property type="nucleotide sequence ID" value="NZ_JANJOU010000016.1"/>
</dbReference>
<dbReference type="Proteomes" id="UP001524642">
    <property type="component" value="Unassembled WGS sequence"/>
</dbReference>
<dbReference type="PROSITE" id="PS51318">
    <property type="entry name" value="TAT"/>
    <property type="match status" value="1"/>
</dbReference>
<dbReference type="Gene3D" id="3.40.190.10">
    <property type="entry name" value="Periplasmic binding protein-like II"/>
    <property type="match status" value="1"/>
</dbReference>
<dbReference type="Gene3D" id="3.40.190.150">
    <property type="entry name" value="Bordetella uptake gene, domain 1"/>
    <property type="match status" value="1"/>
</dbReference>
<proteinExistence type="inferred from homology"/>
<keyword evidence="3" id="KW-1185">Reference proteome</keyword>
<dbReference type="InterPro" id="IPR042100">
    <property type="entry name" value="Bug_dom1"/>
</dbReference>
<comment type="caution">
    <text evidence="2">The sequence shown here is derived from an EMBL/GenBank/DDBJ whole genome shotgun (WGS) entry which is preliminary data.</text>
</comment>
<name>A0ABT1X7P1_9PROT</name>
<dbReference type="InterPro" id="IPR005064">
    <property type="entry name" value="BUG"/>
</dbReference>
<comment type="similarity">
    <text evidence="1">Belongs to the UPF0065 (bug) family.</text>
</comment>
<dbReference type="SUPFAM" id="SSF53850">
    <property type="entry name" value="Periplasmic binding protein-like II"/>
    <property type="match status" value="1"/>
</dbReference>
<accession>A0ABT1X7P1</accession>
<dbReference type="EMBL" id="JANJOU010000016">
    <property type="protein sequence ID" value="MCR0983761.1"/>
    <property type="molecule type" value="Genomic_DNA"/>
</dbReference>
<evidence type="ECO:0000256" key="1">
    <source>
        <dbReference type="ARBA" id="ARBA00006987"/>
    </source>
</evidence>
<protein>
    <submittedName>
        <fullName evidence="2">Tripartite tricarboxylate transporter substrate binding protein</fullName>
    </submittedName>
</protein>
<organism evidence="2 3">
    <name type="scientific">Roseomonas populi</name>
    <dbReference type="NCBI Taxonomy" id="3121582"/>
    <lineage>
        <taxon>Bacteria</taxon>
        <taxon>Pseudomonadati</taxon>
        <taxon>Pseudomonadota</taxon>
        <taxon>Alphaproteobacteria</taxon>
        <taxon>Acetobacterales</taxon>
        <taxon>Roseomonadaceae</taxon>
        <taxon>Roseomonas</taxon>
    </lineage>
</organism>
<dbReference type="CDD" id="cd13578">
    <property type="entry name" value="PBP2_Bug27"/>
    <property type="match status" value="1"/>
</dbReference>